<feature type="domain" description="Thioredoxin" evidence="11">
    <location>
        <begin position="8"/>
        <end position="134"/>
    </location>
</feature>
<evidence type="ECO:0000313" key="13">
    <source>
        <dbReference type="Proteomes" id="UP000887567"/>
    </source>
</evidence>
<dbReference type="InterPro" id="IPR036249">
    <property type="entry name" value="Thioredoxin-like_sf"/>
</dbReference>
<dbReference type="OrthoDB" id="427280at2759"/>
<dbReference type="PROSITE" id="PS00194">
    <property type="entry name" value="THIOREDOXIN_1"/>
    <property type="match status" value="2"/>
</dbReference>
<protein>
    <recommendedName>
        <fullName evidence="3">protein disulfide-isomerase</fullName>
        <ecNumber evidence="3">5.3.4.1</ecNumber>
    </recommendedName>
</protein>
<evidence type="ECO:0000256" key="7">
    <source>
        <dbReference type="ARBA" id="ARBA00023235"/>
    </source>
</evidence>
<dbReference type="SUPFAM" id="SSF47933">
    <property type="entry name" value="ERP29 C domain-like"/>
    <property type="match status" value="1"/>
</dbReference>
<dbReference type="SUPFAM" id="SSF52833">
    <property type="entry name" value="Thioredoxin-like"/>
    <property type="match status" value="2"/>
</dbReference>
<keyword evidence="7" id="KW-0413">Isomerase</keyword>
<evidence type="ECO:0000256" key="8">
    <source>
        <dbReference type="ARBA" id="ARBA00023284"/>
    </source>
</evidence>
<dbReference type="EC" id="5.3.4.1" evidence="3"/>
<dbReference type="GO" id="GO:0005783">
    <property type="term" value="C:endoplasmic reticulum"/>
    <property type="evidence" value="ECO:0007669"/>
    <property type="project" value="InterPro"/>
</dbReference>
<evidence type="ECO:0000256" key="6">
    <source>
        <dbReference type="ARBA" id="ARBA00023157"/>
    </source>
</evidence>
<organism evidence="12 13">
    <name type="scientific">Exaiptasia diaphana</name>
    <name type="common">Tropical sea anemone</name>
    <name type="synonym">Aiptasia pulchella</name>
    <dbReference type="NCBI Taxonomy" id="2652724"/>
    <lineage>
        <taxon>Eukaryota</taxon>
        <taxon>Metazoa</taxon>
        <taxon>Cnidaria</taxon>
        <taxon>Anthozoa</taxon>
        <taxon>Hexacorallia</taxon>
        <taxon>Actiniaria</taxon>
        <taxon>Aiptasiidae</taxon>
        <taxon>Exaiptasia</taxon>
    </lineage>
</organism>
<dbReference type="Gene3D" id="3.40.30.10">
    <property type="entry name" value="Glutaredoxin"/>
    <property type="match status" value="2"/>
</dbReference>
<evidence type="ECO:0000259" key="11">
    <source>
        <dbReference type="PROSITE" id="PS51352"/>
    </source>
</evidence>
<dbReference type="GO" id="GO:0006457">
    <property type="term" value="P:protein folding"/>
    <property type="evidence" value="ECO:0007669"/>
    <property type="project" value="TreeGrafter"/>
</dbReference>
<dbReference type="PANTHER" id="PTHR45672:SF11">
    <property type="entry name" value="PROTEIN DISULFIDE-ISOMERASE C17H9.14C"/>
    <property type="match status" value="1"/>
</dbReference>
<evidence type="ECO:0000256" key="2">
    <source>
        <dbReference type="ARBA" id="ARBA00006347"/>
    </source>
</evidence>
<feature type="domain" description="Thioredoxin" evidence="11">
    <location>
        <begin position="135"/>
        <end position="253"/>
    </location>
</feature>
<evidence type="ECO:0000256" key="3">
    <source>
        <dbReference type="ARBA" id="ARBA00012723"/>
    </source>
</evidence>
<dbReference type="PROSITE" id="PS51352">
    <property type="entry name" value="THIOREDOXIN_2"/>
    <property type="match status" value="2"/>
</dbReference>
<keyword evidence="6" id="KW-1015">Disulfide bond</keyword>
<dbReference type="GeneID" id="110249797"/>
<feature type="signal peptide" evidence="10">
    <location>
        <begin position="1"/>
        <end position="26"/>
    </location>
</feature>
<dbReference type="AlphaFoldDB" id="A0A913Y074"/>
<keyword evidence="13" id="KW-1185">Reference proteome</keyword>
<dbReference type="PRINTS" id="PR00421">
    <property type="entry name" value="THIOREDOXIN"/>
</dbReference>
<dbReference type="Proteomes" id="UP000887567">
    <property type="component" value="Unplaced"/>
</dbReference>
<dbReference type="Pfam" id="PF07749">
    <property type="entry name" value="ERp29"/>
    <property type="match status" value="1"/>
</dbReference>
<reference evidence="12" key="1">
    <citation type="submission" date="2022-11" db="UniProtKB">
        <authorList>
            <consortium name="EnsemblMetazoa"/>
        </authorList>
    </citation>
    <scope>IDENTIFICATION</scope>
</reference>
<keyword evidence="5" id="KW-0677">Repeat</keyword>
<dbReference type="CDD" id="cd00238">
    <property type="entry name" value="ERp29c"/>
    <property type="match status" value="1"/>
</dbReference>
<dbReference type="PANTHER" id="PTHR45672">
    <property type="entry name" value="PROTEIN DISULFIDE-ISOMERASE C17H9.14C-RELATED"/>
    <property type="match status" value="1"/>
</dbReference>
<evidence type="ECO:0000256" key="4">
    <source>
        <dbReference type="ARBA" id="ARBA00022729"/>
    </source>
</evidence>
<evidence type="ECO:0000256" key="1">
    <source>
        <dbReference type="ARBA" id="ARBA00001182"/>
    </source>
</evidence>
<dbReference type="OMA" id="FINEHAG"/>
<feature type="chain" id="PRO_5036926292" description="protein disulfide-isomerase" evidence="10">
    <location>
        <begin position="27"/>
        <end position="365"/>
    </location>
</feature>
<dbReference type="Gene3D" id="1.20.1150.12">
    <property type="entry name" value="Endoplasmic reticulum resident protein 29, C-terminal domain"/>
    <property type="match status" value="1"/>
</dbReference>
<keyword evidence="4 10" id="KW-0732">Signal</keyword>
<dbReference type="InterPro" id="IPR005788">
    <property type="entry name" value="PDI_thioredoxin-like_dom"/>
</dbReference>
<evidence type="ECO:0000256" key="5">
    <source>
        <dbReference type="ARBA" id="ARBA00022737"/>
    </source>
</evidence>
<sequence>MSKMCEVSLLGSFLVVFLSLISITLGNVLELTPSDFDEVVNGDAFVLAEFYAPWCGHCKALAPTYDQLGEAYKHTEDVKIVKVDADAHKDLATKFDVSGYPTIKYFKKGSTEAKEYSGGRDLKDFTEFILGETGVKAKVPIVREEVLTLDPTNFDKIVKDTNKDVLVEFYAPWCGHCKNLAPTYEKVGQAFKNEPNCVIAKVDADGHRDLGERYGVSGFPTIKFFPKTNKDGEEYSGGRSEEDFINFMNEKCGTKRTPGGGLNDEAGRIEAFDEFAKNFMAQKDKRESIYEEAKGLVDKQEDQKMAKYYVKVMEKVTKVGDEFITKETSRMERLLGGQISSAKKDEFTKRTNILGQFAGAKKDEL</sequence>
<dbReference type="InterPro" id="IPR017937">
    <property type="entry name" value="Thioredoxin_CS"/>
</dbReference>
<dbReference type="KEGG" id="epa:110249797"/>
<dbReference type="InterPro" id="IPR036356">
    <property type="entry name" value="ERp29_C_sf"/>
</dbReference>
<dbReference type="NCBIfam" id="TIGR01126">
    <property type="entry name" value="pdi_dom"/>
    <property type="match status" value="2"/>
</dbReference>
<name>A0A913Y074_EXADI</name>
<keyword evidence="8" id="KW-0676">Redox-active center</keyword>
<comment type="catalytic activity">
    <reaction evidence="1">
        <text>Catalyzes the rearrangement of -S-S- bonds in proteins.</text>
        <dbReference type="EC" id="5.3.4.1"/>
    </reaction>
</comment>
<dbReference type="EnsemblMetazoa" id="XM_021056379.2">
    <property type="protein sequence ID" value="XP_020912038.1"/>
    <property type="gene ID" value="LOC110249797"/>
</dbReference>
<dbReference type="InterPro" id="IPR011679">
    <property type="entry name" value="ERp29_C"/>
</dbReference>
<accession>A0A913Y074</accession>
<dbReference type="InterPro" id="IPR051063">
    <property type="entry name" value="PDI"/>
</dbReference>
<comment type="similarity">
    <text evidence="2 9">Belongs to the protein disulfide isomerase family.</text>
</comment>
<dbReference type="Pfam" id="PF00085">
    <property type="entry name" value="Thioredoxin"/>
    <property type="match status" value="2"/>
</dbReference>
<dbReference type="CDD" id="cd02998">
    <property type="entry name" value="PDI_a_ERp38"/>
    <property type="match status" value="2"/>
</dbReference>
<dbReference type="FunFam" id="3.40.30.10:FF:000032">
    <property type="entry name" value="Protein disulfide-isomerase A6 homolog"/>
    <property type="match status" value="2"/>
</dbReference>
<dbReference type="InterPro" id="IPR013766">
    <property type="entry name" value="Thioredoxin_domain"/>
</dbReference>
<evidence type="ECO:0000313" key="12">
    <source>
        <dbReference type="EnsemblMetazoa" id="XP_020912038.1"/>
    </source>
</evidence>
<evidence type="ECO:0000256" key="9">
    <source>
        <dbReference type="RuleBase" id="RU004208"/>
    </source>
</evidence>
<proteinExistence type="inferred from homology"/>
<evidence type="ECO:0000256" key="10">
    <source>
        <dbReference type="SAM" id="SignalP"/>
    </source>
</evidence>
<dbReference type="RefSeq" id="XP_020912038.1">
    <property type="nucleotide sequence ID" value="XM_021056379.2"/>
</dbReference>
<dbReference type="GO" id="GO:0003756">
    <property type="term" value="F:protein disulfide isomerase activity"/>
    <property type="evidence" value="ECO:0007669"/>
    <property type="project" value="UniProtKB-EC"/>
</dbReference>